<sequence length="1158" mass="128596">MERLMDRPAWDRGPGKAHKKLLDALAKALETRNCQLQHVKWFGAGRSDYPVASIIRYEDGPDHRILKFSTDEQQQRMEAALLGENAFVAQHLATVERERIPLGGNRCAVYMQIAGDDVDDLLSLEDLRARGRTVDYGFIVRAVVGEWNEGKPIPVNRSARSVVARIVGRWRGPALRWIRAASHLDDFSPIALLAGKAGRQVVQSVLLGKAHGDLSSRNILIPANLRVESSGFHLIDYDHFSQDAPLARDPMHLLVGLALDEFADRPAVRGEIIKAIVNPGNPDISPEVGDFALVSAAIHNACADSFPRRRGLSRHMREQCLLALVGVALRHVGRDRRVKNPEEVKRWCYELAVAAAHRFEEVCEQYEDPPRISRDPDGPTPPIIDRYFEREDLTYRLAYGPHGVVSVEGKRGIGKTKLVDVVLEDVAKHHGRDGLRAERHHATANRSLDLRTLVELISARRAPVRSGSPLVLLESVLRKLRNTPVVVTVAEAENLLEPDTHQIADPDLAEAFDMISTEPGHRVSVVLETEHGAVLPSTQSWPDNEPVVVPLMEENDFLDMLRALHPRMGRQLDDLPNAEQGSLWESAGGNPRMAELICASVCEHPVMTLPELVVELYRYREEPVAWLIKRLLKGMPRVARRTMRALAALRVPLPAVIIAKLVEEPESMVRQSLDNLSGRRVIGQQGDFYFISPAEATIVIHTVRQSKRLELYDAAADVLAAYRESQPAPRRVDDLRYHLAEVDCLIDASAHGAACDEIAKIDKYLVQWNCARLLLRRREQIRGRLDTTRQEMHNEDALGGIYVDMGKLDRAGKAYKRALRLAGPDTPPAVMAQLQANIADMYWAANDMGRAQRSNEIALAKAAEAGNQLAVMKSLIGLADCHRRRGDFTAAITRANQVFSIDELAKLVTTNWEARVQAVTAAVRLARWHAEHDGSADLGQARQWLARAEELSSSGKAWHRAVYLDALADLRLTEGLVDGNVDEAEAAAREAISLAYRVQDQAVLLQSRTTLCVAQLQRGRYPQAAQEIRRAVRYRPEGRHLVIPALLALTTRLVGDHDAATQHFNELRAGAATRIDREPGAPSDFGARHFHGFAMCGLFVAGHGDMETAKRSLGVVDLRHKPHAPGLIARMVFLVQKLDESGPRPGMLQPAIDALRSP</sequence>
<keyword evidence="2" id="KW-1185">Reference proteome</keyword>
<evidence type="ECO:0000313" key="1">
    <source>
        <dbReference type="EMBL" id="MDR7320816.1"/>
    </source>
</evidence>
<proteinExistence type="predicted"/>
<dbReference type="AlphaFoldDB" id="A0AAE4CPP9"/>
<dbReference type="InterPro" id="IPR011990">
    <property type="entry name" value="TPR-like_helical_dom_sf"/>
</dbReference>
<dbReference type="InterPro" id="IPR027417">
    <property type="entry name" value="P-loop_NTPase"/>
</dbReference>
<dbReference type="SUPFAM" id="SSF48452">
    <property type="entry name" value="TPR-like"/>
    <property type="match status" value="2"/>
</dbReference>
<dbReference type="RefSeq" id="WP_310409472.1">
    <property type="nucleotide sequence ID" value="NZ_JAVDYC010000001.1"/>
</dbReference>
<evidence type="ECO:0000313" key="2">
    <source>
        <dbReference type="Proteomes" id="UP001183629"/>
    </source>
</evidence>
<dbReference type="EMBL" id="JAVDYC010000001">
    <property type="protein sequence ID" value="MDR7320816.1"/>
    <property type="molecule type" value="Genomic_DNA"/>
</dbReference>
<comment type="caution">
    <text evidence="1">The sequence shown here is derived from an EMBL/GenBank/DDBJ whole genome shotgun (WGS) entry which is preliminary data.</text>
</comment>
<dbReference type="Proteomes" id="UP001183629">
    <property type="component" value="Unassembled WGS sequence"/>
</dbReference>
<dbReference type="SUPFAM" id="SSF52540">
    <property type="entry name" value="P-loop containing nucleoside triphosphate hydrolases"/>
    <property type="match status" value="1"/>
</dbReference>
<accession>A0AAE4CPP9</accession>
<dbReference type="Gene3D" id="1.25.40.10">
    <property type="entry name" value="Tetratricopeptide repeat domain"/>
    <property type="match status" value="2"/>
</dbReference>
<reference evidence="1 2" key="1">
    <citation type="submission" date="2023-07" db="EMBL/GenBank/DDBJ databases">
        <title>Sequencing the genomes of 1000 actinobacteria strains.</title>
        <authorList>
            <person name="Klenk H.-P."/>
        </authorList>
    </citation>
    <scope>NUCLEOTIDE SEQUENCE [LARGE SCALE GENOMIC DNA]</scope>
    <source>
        <strain evidence="1 2">DSM 44711</strain>
    </source>
</reference>
<gene>
    <name evidence="1" type="ORF">J2S44_001066</name>
</gene>
<protein>
    <submittedName>
        <fullName evidence="1">Tetratricopeptide (TPR) repeat protein</fullName>
    </submittedName>
</protein>
<name>A0AAE4CPP9_9ACTN</name>
<organism evidence="1 2">
    <name type="scientific">Catenuloplanes niger</name>
    <dbReference type="NCBI Taxonomy" id="587534"/>
    <lineage>
        <taxon>Bacteria</taxon>
        <taxon>Bacillati</taxon>
        <taxon>Actinomycetota</taxon>
        <taxon>Actinomycetes</taxon>
        <taxon>Micromonosporales</taxon>
        <taxon>Micromonosporaceae</taxon>
        <taxon>Catenuloplanes</taxon>
    </lineage>
</organism>